<sequence length="280" mass="31602">MDTGKNKAKRVHGGSDLQNMEMSQIVPLEIGDLEDVFGDVGEPRKKPHIEDVENGIQEGVRDMETNDTTGLGMQPRQDQRLIAEKDPKRLFLSETKMKARNCNNWKAILGYAGIFIVDCVGKKGGLMLLWKEAATVKILSYSEGHIDSQIQEENAIWRFTGFYGNPEASKRRDSWQLLRRLATIPESKELPSLVRGDFNEICHHNDKCGGKRSGDFSTLRQAQSHWSIFPQIIELLVSPGKLGRKRRGTWESALHDASDLRNFGCLNRTAERLLNTVGLQ</sequence>
<dbReference type="Gene3D" id="3.60.10.10">
    <property type="entry name" value="Endonuclease/exonuclease/phosphatase"/>
    <property type="match status" value="1"/>
</dbReference>
<dbReference type="EMBL" id="JABTTQ020000001">
    <property type="protein sequence ID" value="KAK6163523.1"/>
    <property type="molecule type" value="Genomic_DNA"/>
</dbReference>
<protein>
    <recommendedName>
        <fullName evidence="3">Endonuclease/exonuclease/phosphatase domain-containing protein</fullName>
    </recommendedName>
</protein>
<keyword evidence="2" id="KW-1185">Reference proteome</keyword>
<dbReference type="InterPro" id="IPR036691">
    <property type="entry name" value="Endo/exonu/phosph_ase_sf"/>
</dbReference>
<accession>A0ABR0XWR9</accession>
<dbReference type="SUPFAM" id="SSF56219">
    <property type="entry name" value="DNase I-like"/>
    <property type="match status" value="1"/>
</dbReference>
<evidence type="ECO:0000313" key="1">
    <source>
        <dbReference type="EMBL" id="KAK6163523.1"/>
    </source>
</evidence>
<evidence type="ECO:0008006" key="3">
    <source>
        <dbReference type="Google" id="ProtNLM"/>
    </source>
</evidence>
<proteinExistence type="predicted"/>
<evidence type="ECO:0000313" key="2">
    <source>
        <dbReference type="Proteomes" id="UP001318860"/>
    </source>
</evidence>
<reference evidence="1 2" key="1">
    <citation type="journal article" date="2021" name="Comput. Struct. Biotechnol. J.">
        <title>De novo genome assembly of the potent medicinal plant Rehmannia glutinosa using nanopore technology.</title>
        <authorList>
            <person name="Ma L."/>
            <person name="Dong C."/>
            <person name="Song C."/>
            <person name="Wang X."/>
            <person name="Zheng X."/>
            <person name="Niu Y."/>
            <person name="Chen S."/>
            <person name="Feng W."/>
        </authorList>
    </citation>
    <scope>NUCLEOTIDE SEQUENCE [LARGE SCALE GENOMIC DNA]</scope>
    <source>
        <strain evidence="1">DH-2019</strain>
    </source>
</reference>
<dbReference type="PANTHER" id="PTHR35218:SF9">
    <property type="entry name" value="ENDONUCLEASE_EXONUCLEASE_PHOSPHATASE DOMAIN-CONTAINING PROTEIN"/>
    <property type="match status" value="1"/>
</dbReference>
<dbReference type="Proteomes" id="UP001318860">
    <property type="component" value="Unassembled WGS sequence"/>
</dbReference>
<name>A0ABR0XWR9_REHGL</name>
<gene>
    <name evidence="1" type="ORF">DH2020_000387</name>
</gene>
<organism evidence="1 2">
    <name type="scientific">Rehmannia glutinosa</name>
    <name type="common">Chinese foxglove</name>
    <dbReference type="NCBI Taxonomy" id="99300"/>
    <lineage>
        <taxon>Eukaryota</taxon>
        <taxon>Viridiplantae</taxon>
        <taxon>Streptophyta</taxon>
        <taxon>Embryophyta</taxon>
        <taxon>Tracheophyta</taxon>
        <taxon>Spermatophyta</taxon>
        <taxon>Magnoliopsida</taxon>
        <taxon>eudicotyledons</taxon>
        <taxon>Gunneridae</taxon>
        <taxon>Pentapetalae</taxon>
        <taxon>asterids</taxon>
        <taxon>lamiids</taxon>
        <taxon>Lamiales</taxon>
        <taxon>Orobanchaceae</taxon>
        <taxon>Rehmannieae</taxon>
        <taxon>Rehmannia</taxon>
    </lineage>
</organism>
<dbReference type="PANTHER" id="PTHR35218">
    <property type="entry name" value="RNASE H DOMAIN-CONTAINING PROTEIN"/>
    <property type="match status" value="1"/>
</dbReference>
<comment type="caution">
    <text evidence="1">The sequence shown here is derived from an EMBL/GenBank/DDBJ whole genome shotgun (WGS) entry which is preliminary data.</text>
</comment>